<dbReference type="InterPro" id="IPR036388">
    <property type="entry name" value="WH-like_DNA-bd_sf"/>
</dbReference>
<dbReference type="GO" id="GO:0003677">
    <property type="term" value="F:DNA binding"/>
    <property type="evidence" value="ECO:0007669"/>
    <property type="project" value="InterPro"/>
</dbReference>
<comment type="caution">
    <text evidence="2">The sequence shown here is derived from an EMBL/GenBank/DDBJ whole genome shotgun (WGS) entry which is preliminary data.</text>
</comment>
<proteinExistence type="predicted"/>
<dbReference type="Gene3D" id="1.10.10.10">
    <property type="entry name" value="Winged helix-like DNA-binding domain superfamily/Winged helix DNA-binding domain"/>
    <property type="match status" value="1"/>
</dbReference>
<accession>K6ZF37</accession>
<dbReference type="GO" id="GO:0003700">
    <property type="term" value="F:DNA-binding transcription factor activity"/>
    <property type="evidence" value="ECO:0007669"/>
    <property type="project" value="InterPro"/>
</dbReference>
<dbReference type="Pfam" id="PF01418">
    <property type="entry name" value="HTH_6"/>
    <property type="match status" value="1"/>
</dbReference>
<dbReference type="Gene3D" id="3.40.50.10490">
    <property type="entry name" value="Glucose-6-phosphate isomerase like protein, domain 1"/>
    <property type="match status" value="1"/>
</dbReference>
<organism evidence="2 3">
    <name type="scientific">Brumicola pallidula DSM 14239 = ACAM 615</name>
    <dbReference type="NCBI Taxonomy" id="1121922"/>
    <lineage>
        <taxon>Bacteria</taxon>
        <taxon>Pseudomonadati</taxon>
        <taxon>Pseudomonadota</taxon>
        <taxon>Gammaproteobacteria</taxon>
        <taxon>Alteromonadales</taxon>
        <taxon>Alteromonadaceae</taxon>
        <taxon>Brumicola</taxon>
    </lineage>
</organism>
<dbReference type="InterPro" id="IPR009057">
    <property type="entry name" value="Homeodomain-like_sf"/>
</dbReference>
<dbReference type="PANTHER" id="PTHR30514">
    <property type="entry name" value="GLUCOKINASE"/>
    <property type="match status" value="1"/>
</dbReference>
<evidence type="ECO:0000313" key="2">
    <source>
        <dbReference type="EMBL" id="GAC28962.1"/>
    </source>
</evidence>
<dbReference type="PROSITE" id="PS51071">
    <property type="entry name" value="HTH_RPIR"/>
    <property type="match status" value="1"/>
</dbReference>
<name>K6ZF37_9ALTE</name>
<dbReference type="PANTHER" id="PTHR30514:SF18">
    <property type="entry name" value="RPIR-FAMILY TRANSCRIPTIONAL REGULATOR"/>
    <property type="match status" value="1"/>
</dbReference>
<dbReference type="SUPFAM" id="SSF53697">
    <property type="entry name" value="SIS domain"/>
    <property type="match status" value="1"/>
</dbReference>
<dbReference type="RefSeq" id="WP_006011430.1">
    <property type="nucleotide sequence ID" value="NZ_AUAV01000012.1"/>
</dbReference>
<dbReference type="InterPro" id="IPR001347">
    <property type="entry name" value="SIS_dom"/>
</dbReference>
<protein>
    <recommendedName>
        <fullName evidence="1">HTH rpiR-type domain-containing protein</fullName>
    </recommendedName>
</protein>
<gene>
    <name evidence="2" type="ORF">GPAL_2101</name>
</gene>
<dbReference type="GO" id="GO:1901135">
    <property type="term" value="P:carbohydrate derivative metabolic process"/>
    <property type="evidence" value="ECO:0007669"/>
    <property type="project" value="InterPro"/>
</dbReference>
<dbReference type="InterPro" id="IPR047640">
    <property type="entry name" value="RpiR-like"/>
</dbReference>
<dbReference type="OrthoDB" id="3237351at2"/>
<dbReference type="InterPro" id="IPR000281">
    <property type="entry name" value="HTH_RpiR"/>
</dbReference>
<dbReference type="GO" id="GO:0097367">
    <property type="term" value="F:carbohydrate derivative binding"/>
    <property type="evidence" value="ECO:0007669"/>
    <property type="project" value="InterPro"/>
</dbReference>
<keyword evidence="3" id="KW-1185">Reference proteome</keyword>
<evidence type="ECO:0000259" key="1">
    <source>
        <dbReference type="PROSITE" id="PS51071"/>
    </source>
</evidence>
<dbReference type="Pfam" id="PF01380">
    <property type="entry name" value="SIS"/>
    <property type="match status" value="1"/>
</dbReference>
<feature type="domain" description="HTH rpiR-type" evidence="1">
    <location>
        <begin position="5"/>
        <end position="81"/>
    </location>
</feature>
<dbReference type="STRING" id="1121922.GCA_000428905_02409"/>
<evidence type="ECO:0000313" key="3">
    <source>
        <dbReference type="Proteomes" id="UP000006251"/>
    </source>
</evidence>
<dbReference type="AlphaFoldDB" id="K6ZF37"/>
<reference evidence="3" key="1">
    <citation type="journal article" date="2014" name="Environ. Microbiol.">
        <title>Comparative genomics of the marine bacterial genus Glaciecola reveals the high degree of genomic diversity and genomic characteristic for cold adaptation.</title>
        <authorList>
            <person name="Qin Q.L."/>
            <person name="Xie B.B."/>
            <person name="Yu Y."/>
            <person name="Shu Y.L."/>
            <person name="Rong J.C."/>
            <person name="Zhang Y.J."/>
            <person name="Zhao D.L."/>
            <person name="Chen X.L."/>
            <person name="Zhang X.Y."/>
            <person name="Chen B."/>
            <person name="Zhou B.C."/>
            <person name="Zhang Y.Z."/>
        </authorList>
    </citation>
    <scope>NUCLEOTIDE SEQUENCE [LARGE SCALE GENOMIC DNA]</scope>
    <source>
        <strain evidence="3">ACAM 615</strain>
    </source>
</reference>
<dbReference type="Proteomes" id="UP000006251">
    <property type="component" value="Unassembled WGS sequence"/>
</dbReference>
<sequence>MSKEPNIEEAIVQSYSELSPNARIIANYIQQNPLAIISMSVSGIANVTQTSKATVSRFFRQIGYESHQQAKAQLVARRVGGFPVANTNLHSQNQLNNEIANITQTLNGVDASQLKDIVNLLSNDNKISIIGYRNSYPIALHLRQQLMQIRSSVRILPQPGQTLAEELVSLDKDEVIILIGFRRRPKNFDKLVDSVSKQPVILITDPTGQVFNKQVNHLLVCHLGQENAFDSYAAPMSMVSIICNETYKRLANKGQVRTTAISKMYQQLDELSEL</sequence>
<dbReference type="SUPFAM" id="SSF46689">
    <property type="entry name" value="Homeodomain-like"/>
    <property type="match status" value="1"/>
</dbReference>
<dbReference type="EMBL" id="BAEQ01000037">
    <property type="protein sequence ID" value="GAC28962.1"/>
    <property type="molecule type" value="Genomic_DNA"/>
</dbReference>
<dbReference type="InterPro" id="IPR046348">
    <property type="entry name" value="SIS_dom_sf"/>
</dbReference>